<comment type="caution">
    <text evidence="8">The sequence shown here is derived from an EMBL/GenBank/DDBJ whole genome shotgun (WGS) entry which is preliminary data.</text>
</comment>
<dbReference type="OrthoDB" id="4096693at2759"/>
<evidence type="ECO:0000256" key="1">
    <source>
        <dbReference type="ARBA" id="ARBA00000077"/>
    </source>
</evidence>
<dbReference type="Pfam" id="PF00665">
    <property type="entry name" value="rve"/>
    <property type="match status" value="1"/>
</dbReference>
<name>A0A9W6YX83_AMBMO</name>
<dbReference type="PANTHER" id="PTHR37984:SF5">
    <property type="entry name" value="PROTEIN NYNRIN-LIKE"/>
    <property type="match status" value="1"/>
</dbReference>
<dbReference type="Gene3D" id="3.30.420.10">
    <property type="entry name" value="Ribonuclease H-like superfamily/Ribonuclease H"/>
    <property type="match status" value="1"/>
</dbReference>
<dbReference type="PANTHER" id="PTHR37984">
    <property type="entry name" value="PROTEIN CBG26694"/>
    <property type="match status" value="1"/>
</dbReference>
<comment type="subcellular location">
    <subcellularLocation>
        <location evidence="2">Cytoplasm</location>
    </subcellularLocation>
</comment>
<keyword evidence="4" id="KW-0694">RNA-binding</keyword>
<gene>
    <name evidence="8" type="ORF">Amon01_000335700</name>
</gene>
<evidence type="ECO:0000256" key="6">
    <source>
        <dbReference type="ARBA" id="ARBA00025615"/>
    </source>
</evidence>
<dbReference type="GO" id="GO:0004523">
    <property type="term" value="F:RNA-DNA hybrid ribonuclease activity"/>
    <property type="evidence" value="ECO:0007669"/>
    <property type="project" value="UniProtKB-EC"/>
</dbReference>
<comment type="function">
    <text evidence="6">Integrase (IN) targets the VLP to the nucleus, where a subparticle preintegration complex (PIC) containing at least integrase and the newly synthesized dsDNA copy of the retrotransposon must transit the nuclear membrane. Once in the nucleus, integrase performs the integration of the dsDNA into the host genome.</text>
</comment>
<evidence type="ECO:0000313" key="8">
    <source>
        <dbReference type="EMBL" id="GMG26916.1"/>
    </source>
</evidence>
<sequence length="427" mass="48498">MPPTKLIPLLKLFSLVDNRLKVLIDNQLYTVAKPHEIKDLFQRLHAEFHGSPVLLLDLLKNKVKWFHPRAQLFAIDAVKSCSKCDLFLRFSELPAPLDDLKIPNPFDLWHLDFIGPLAEPTHISNPLLRNRYVLHAIEYTTGYCLGLACVNATSDVVLDMLNLILTLFPSPSQVVSDNGLQFKETRVQHFAQQQGIHWHYSSNYHPQANARVERVNGSIKSLLKKLSDHFMDWPLRLGQALNVYNNTPTVLGFSPSMLAFGLSSPSSVSSTTSSLFSPFPSHISILEIDAIGKRVFDIHSIQHARATNLSKKQYARSMRKLLNDPRSNHNSYTIGEYVMLRKRQKKNKTDPSYEGPFLISAAYSKGAYKLIDLQGKNLPYTYNIKDLKPCFQHYGSPLQTISDYSKVHSAGMRNYWIQFWSSAAAKS</sequence>
<dbReference type="GO" id="GO:0003723">
    <property type="term" value="F:RNA binding"/>
    <property type="evidence" value="ECO:0007669"/>
    <property type="project" value="UniProtKB-KW"/>
</dbReference>
<dbReference type="GO" id="GO:0015074">
    <property type="term" value="P:DNA integration"/>
    <property type="evidence" value="ECO:0007669"/>
    <property type="project" value="InterPro"/>
</dbReference>
<dbReference type="InterPro" id="IPR001584">
    <property type="entry name" value="Integrase_cat-core"/>
</dbReference>
<dbReference type="GO" id="GO:0005737">
    <property type="term" value="C:cytoplasm"/>
    <property type="evidence" value="ECO:0007669"/>
    <property type="project" value="UniProtKB-SubCell"/>
</dbReference>
<feature type="domain" description="Integrase catalytic" evidence="7">
    <location>
        <begin position="101"/>
        <end position="273"/>
    </location>
</feature>
<dbReference type="AlphaFoldDB" id="A0A9W6YX83"/>
<evidence type="ECO:0000256" key="2">
    <source>
        <dbReference type="ARBA" id="ARBA00004496"/>
    </source>
</evidence>
<dbReference type="EMBL" id="BSXU01001387">
    <property type="protein sequence ID" value="GMG26916.1"/>
    <property type="molecule type" value="Genomic_DNA"/>
</dbReference>
<dbReference type="SUPFAM" id="SSF53098">
    <property type="entry name" value="Ribonuclease H-like"/>
    <property type="match status" value="1"/>
</dbReference>
<dbReference type="InterPro" id="IPR012337">
    <property type="entry name" value="RNaseH-like_sf"/>
</dbReference>
<reference evidence="8" key="1">
    <citation type="submission" date="2023-04" db="EMBL/GenBank/DDBJ databases">
        <title>Ambrosiozyma monospora NBRC 1965.</title>
        <authorList>
            <person name="Ichikawa N."/>
            <person name="Sato H."/>
            <person name="Tonouchi N."/>
        </authorList>
    </citation>
    <scope>NUCLEOTIDE SEQUENCE</scope>
    <source>
        <strain evidence="8">NBRC 1965</strain>
    </source>
</reference>
<dbReference type="InterPro" id="IPR050951">
    <property type="entry name" value="Retrovirus_Pol_polyprotein"/>
</dbReference>
<keyword evidence="9" id="KW-1185">Reference proteome</keyword>
<comment type="function">
    <text evidence="5">Reverse transcriptase/ribonuclease H (RT) is a multifunctional enzyme that catalyzes the conversion of the retro-elements RNA genome into dsDNA within the VLP. The enzyme displays a DNA polymerase activity that can copy either DNA or RNA templates, and a ribonuclease H (RNase H) activity that cleaves the RNA strand of RNA-DNA heteroduplexes during plus-strand synthesis and hydrolyzes RNA primers. The conversion leads to a linear dsDNA copy of the retrotransposon that includes long terminal repeats (LTRs) at both ends.</text>
</comment>
<comment type="catalytic activity">
    <reaction evidence="1">
        <text>Endonucleolytic cleavage to 5'-phosphomonoester.</text>
        <dbReference type="EC" id="3.1.26.4"/>
    </reaction>
</comment>
<keyword evidence="3" id="KW-0963">Cytoplasm</keyword>
<evidence type="ECO:0000313" key="9">
    <source>
        <dbReference type="Proteomes" id="UP001165063"/>
    </source>
</evidence>
<evidence type="ECO:0000259" key="7">
    <source>
        <dbReference type="PROSITE" id="PS50994"/>
    </source>
</evidence>
<dbReference type="PROSITE" id="PS50994">
    <property type="entry name" value="INTEGRASE"/>
    <property type="match status" value="1"/>
</dbReference>
<evidence type="ECO:0000256" key="4">
    <source>
        <dbReference type="ARBA" id="ARBA00022884"/>
    </source>
</evidence>
<evidence type="ECO:0000256" key="3">
    <source>
        <dbReference type="ARBA" id="ARBA00022490"/>
    </source>
</evidence>
<proteinExistence type="predicted"/>
<accession>A0A9W6YX83</accession>
<dbReference type="GO" id="GO:0005634">
    <property type="term" value="C:nucleus"/>
    <property type="evidence" value="ECO:0007669"/>
    <property type="project" value="UniProtKB-ARBA"/>
</dbReference>
<evidence type="ECO:0000256" key="5">
    <source>
        <dbReference type="ARBA" id="ARBA00025590"/>
    </source>
</evidence>
<organism evidence="8 9">
    <name type="scientific">Ambrosiozyma monospora</name>
    <name type="common">Yeast</name>
    <name type="synonym">Endomycopsis monosporus</name>
    <dbReference type="NCBI Taxonomy" id="43982"/>
    <lineage>
        <taxon>Eukaryota</taxon>
        <taxon>Fungi</taxon>
        <taxon>Dikarya</taxon>
        <taxon>Ascomycota</taxon>
        <taxon>Saccharomycotina</taxon>
        <taxon>Pichiomycetes</taxon>
        <taxon>Pichiales</taxon>
        <taxon>Pichiaceae</taxon>
        <taxon>Ambrosiozyma</taxon>
    </lineage>
</organism>
<dbReference type="InterPro" id="IPR036397">
    <property type="entry name" value="RNaseH_sf"/>
</dbReference>
<protein>
    <submittedName>
        <fullName evidence="8">Unnamed protein product</fullName>
    </submittedName>
</protein>
<dbReference type="Proteomes" id="UP001165063">
    <property type="component" value="Unassembled WGS sequence"/>
</dbReference>